<keyword evidence="12" id="KW-0547">Nucleotide-binding</keyword>
<dbReference type="GO" id="GO:0005886">
    <property type="term" value="C:plasma membrane"/>
    <property type="evidence" value="ECO:0007669"/>
    <property type="project" value="UniProtKB-SubCell"/>
</dbReference>
<evidence type="ECO:0000256" key="12">
    <source>
        <dbReference type="ARBA" id="ARBA00022741"/>
    </source>
</evidence>
<evidence type="ECO:0000256" key="26">
    <source>
        <dbReference type="ARBA" id="ARBA00023310"/>
    </source>
</evidence>
<protein>
    <recommendedName>
        <fullName evidence="28">ATP synthase F0 sector subunit C</fullName>
    </recommendedName>
</protein>
<comment type="function">
    <text evidence="27">F(1)F(0) ATP synthase produces ATP from ADP in the presence of a proton or sodium gradient. F-type ATPases consist of two structural domains, F(1) containing the extramembraneous catalytic core and F(0) containing the membrane proton channel, linked together by a central stalk and a peripheral stalk. During catalysis, ATP synthesis in the catalytic domain of F(1) is coupled via a rotary mechanism of the central stalk subunits to proton translocation.</text>
</comment>
<feature type="compositionally biased region" description="Acidic residues" evidence="29">
    <location>
        <begin position="642"/>
        <end position="655"/>
    </location>
</feature>
<keyword evidence="13" id="KW-0375">Hydrogen ion transport</keyword>
<evidence type="ECO:0000313" key="37">
    <source>
        <dbReference type="Proteomes" id="UP000654075"/>
    </source>
</evidence>
<dbReference type="GO" id="GO:0006310">
    <property type="term" value="P:DNA recombination"/>
    <property type="evidence" value="ECO:0007669"/>
    <property type="project" value="UniProtKB-KW"/>
</dbReference>
<dbReference type="SUPFAM" id="SSF56784">
    <property type="entry name" value="HAD-like"/>
    <property type="match status" value="1"/>
</dbReference>
<dbReference type="Pfam" id="PF12780">
    <property type="entry name" value="AAA_8"/>
    <property type="match status" value="1"/>
</dbReference>
<dbReference type="Gene3D" id="1.20.920.20">
    <property type="match status" value="1"/>
</dbReference>
<keyword evidence="21 30" id="KW-0472">Membrane</keyword>
<feature type="region of interest" description="Disordered" evidence="29">
    <location>
        <begin position="637"/>
        <end position="660"/>
    </location>
</feature>
<dbReference type="GO" id="GO:0003677">
    <property type="term" value="F:DNA binding"/>
    <property type="evidence" value="ECO:0007669"/>
    <property type="project" value="InterPro"/>
</dbReference>
<proteinExistence type="inferred from homology"/>
<dbReference type="InterPro" id="IPR036412">
    <property type="entry name" value="HAD-like_sf"/>
</dbReference>
<dbReference type="OrthoDB" id="424310at2759"/>
<accession>A0A813FSF0</accession>
<dbReference type="GO" id="GO:0007018">
    <property type="term" value="P:microtubule-based movement"/>
    <property type="evidence" value="ECO:0007669"/>
    <property type="project" value="InterPro"/>
</dbReference>
<dbReference type="Pfam" id="PF17857">
    <property type="entry name" value="AAA_lid_1"/>
    <property type="match status" value="1"/>
</dbReference>
<keyword evidence="15 30" id="KW-1133">Transmembrane helix</keyword>
<keyword evidence="26" id="KW-0066">ATP synthesis</keyword>
<dbReference type="InterPro" id="IPR011010">
    <property type="entry name" value="DNA_brk_join_enz"/>
</dbReference>
<feature type="domain" description="Dynein heavy chain AAA 5 extension" evidence="34">
    <location>
        <begin position="2123"/>
        <end position="2237"/>
    </location>
</feature>
<feature type="domain" description="Dynein heavy chain AAA module D4" evidence="33">
    <location>
        <begin position="2625"/>
        <end position="2887"/>
    </location>
</feature>
<feature type="transmembrane region" description="Helical" evidence="30">
    <location>
        <begin position="3176"/>
        <end position="3201"/>
    </location>
</feature>
<dbReference type="Pfam" id="PF12775">
    <property type="entry name" value="AAA_7"/>
    <property type="match status" value="1"/>
</dbReference>
<dbReference type="InterPro" id="IPR041466">
    <property type="entry name" value="Dynein_AAA5_ext"/>
</dbReference>
<dbReference type="Gene3D" id="1.10.443.10">
    <property type="entry name" value="Intergrase catalytic core"/>
    <property type="match status" value="1"/>
</dbReference>
<evidence type="ECO:0000256" key="20">
    <source>
        <dbReference type="ARBA" id="ARBA00023121"/>
    </source>
</evidence>
<evidence type="ECO:0000259" key="33">
    <source>
        <dbReference type="Pfam" id="PF12780"/>
    </source>
</evidence>
<keyword evidence="19" id="KW-0969">Cilium</keyword>
<dbReference type="InterPro" id="IPR043157">
    <property type="entry name" value="Dynein_AAA1S"/>
</dbReference>
<dbReference type="PROSITE" id="PS00605">
    <property type="entry name" value="ATPASE_C"/>
    <property type="match status" value="1"/>
</dbReference>
<dbReference type="InterPro" id="IPR000454">
    <property type="entry name" value="ATP_synth_F0_csu"/>
</dbReference>
<dbReference type="InterPro" id="IPR026983">
    <property type="entry name" value="DHC"/>
</dbReference>
<dbReference type="InterPro" id="IPR013762">
    <property type="entry name" value="Integrase-like_cat_sf"/>
</dbReference>
<evidence type="ECO:0000256" key="14">
    <source>
        <dbReference type="ARBA" id="ARBA00022840"/>
    </source>
</evidence>
<evidence type="ECO:0000256" key="16">
    <source>
        <dbReference type="ARBA" id="ARBA00023017"/>
    </source>
</evidence>
<dbReference type="GO" id="GO:0033177">
    <property type="term" value="C:proton-transporting two-sector ATPase complex, proton-transporting domain"/>
    <property type="evidence" value="ECO:0007669"/>
    <property type="project" value="InterPro"/>
</dbReference>
<evidence type="ECO:0000259" key="35">
    <source>
        <dbReference type="Pfam" id="PF17857"/>
    </source>
</evidence>
<dbReference type="Gene3D" id="3.40.50.300">
    <property type="entry name" value="P-loop containing nucleotide triphosphate hydrolases"/>
    <property type="match status" value="2"/>
</dbReference>
<dbReference type="InterPro" id="IPR020537">
    <property type="entry name" value="ATP_synth_F0_csu_DDCD_BS"/>
</dbReference>
<evidence type="ECO:0000256" key="27">
    <source>
        <dbReference type="ARBA" id="ARBA00025198"/>
    </source>
</evidence>
<feature type="transmembrane region" description="Helical" evidence="30">
    <location>
        <begin position="1613"/>
        <end position="1638"/>
    </location>
</feature>
<sequence>MVTCVAGGRSAFSQFLREAMRTLDHAAYAATSDLFPCPPPYPWRLEVAQGSRRRHQRFCAKFGAKLTVNLMAVGLSHAACSMGRKCPPRGRSGCTLNHVQREMVSHLSRLADSMRRLCSTEQSCGARLPDIKGRVSQIRGELSQLDGVPYSRSRLGPCMSRNNLCQAGSSTLPGVADRVGLPDVLSPFDPRPYLDEEELAAYDKPDSLLESEEEREEEGPTIRISSSFAKRDLLRLFARWGNIGRLGLHPASACNAKDRAEVFVVAKDDNEDRQIIDRRRRNKRELRRLRGSRSMAHASLLCQVPLGRSKVALCHLDDLEHYYHKWDVSAERCRSNPIGAPLPARWFKDFKSCPAGLGDDELLQPCWNGLPMGDHLAVDFAQAAHLRVLRSRGGMCETESLRYDRLFPASRRDIYEGVIIDDHLGIELMSKEEAIARIAGKEGPLDEVFAKAHTAYRDCGLQSKASKEKRNAAVITAWGATLEGFEGLVGMPRHKLWLLMQITVEIASLGVCSQELLESLLGLWAYAYSFRRSLFSVLFYLYREHSPDGKRDTIFKLSFWARNELFLAAALGPGCICCLRAEPLEKLYCVDASPSGAGACQAAVPKEIAAELWRRCDKRGYKSRLLRPGAADLRAAGWDLPPELEDGSSSEEDEEPGVKTSVFSVQSCQRTYKAGLFEKGILWQSMPFSNIGADDSTGASEEAKNQAVGDPFLASLQPVDSLSRVQLVPPVGPRRKARHVSHLWAVQLAESLPWVTNMVYKFKDGGHINLKEARAYRSLLKRLPRDCKPVVGQDSKVCIGALNKGRSSSAALNKILVGLMPYVIGKNMHPCSYHQPTWGMRADAPSRSKRVPEPTAAFPSWFWKLSAGAHPADLVELDEASYTTRALGRWYQFGAATLQRVRGACSIRDLTLLTRGAVSAKTHLIRGKLMTAFQTWWANNDLGDMDLVAASQVPQMTSSLIKYGQLLFQSGRPQREFAETLNCVVAKYHWMKSSVGGAWKLLSTWQTLEPPELHPPMPLKVLQAMILLALSWGWARMAILLLTGFYGLLRVCEVLALTVEDFSLPTEHDAASAVFVRILEPKSRRRGARHQYVRIELPDVISFLTSCLKTLPSLMRIWPSSSHIYVTRFKMLLDALKVPRGCLFPSSLRPGGASYFFVLWEENVQRLLWRGRWSSVKMLEHYIQELTCFHVWSQLPVESRQKIEKLLKHWNIVISQWRWSPQSLAEFLAADWRFTFQAPAATAARTSLHTTMQRYQSMGKPVVEGHRRRGTSFTTPFDFYLSYIYDSSERCALAAWLPGFSMPIFSPPPGPLHRRRGTSFTTPFDFYLSYIYESSERCALAAWLPGFSMPIEPIAEELKVPQDCIFAKTILFDKEGNFAGFDETEPTPRDGGKPAVLTQLKRKRGYKNMVMVGDGATDLQARPPAKVFIGFGGIQIREKGLSVWRWHLSATRVPPAIASCAEGYAAVVANDEGPPFHLVAFGQRFRPRALDAVGLTFAVAMSAPRSLVLTAAVLLSCGALFSAFVPSPLARSAVSAPVIALPTAALSAAALVTPTVAYADDSSVWIPALSAVGAGFAIGLAAIGSGVGQGIASGRCIDGISRQPEVADDLRGVLLLSLAFMESLTIYGLVIALVLLFAGGFSGDPPSWPWAGAQRYRESVWVVKLRVSMMVPWGAQSRCLVSWFLLANGTACNYLVAEAQLPQATGCGTKIVAALTFNVHSIARLKILRNGSNSRAGRPMFVNFLLKASLEAFMMFGWLIFHAVGRRLEATGNLNRETIMKVKLASVGYSMMDILGKKFCMLYNLCEQQLSKQRHYDFGLRNILSVLRQSGAVKRAEPPDADEEMLFMRTVRDMNLSKLVADDVPLFLALLRDLFPKVLDPPKKTYDSLENVARRLCKKEDLVEKDTWMLKVIQLYETSLVRHGFMLVGPTLCGKSKIMQVLTTAMSEDVPPQPHRLVVMNPKAITDSQMYGVKDVQSDEWTPGVFASIWQQKNNRSLKYNTWIVCDGPIDAIWIENLNTVLDDNKILTLANNDRIPMTENCRIVFEVENLRNASPATVSRAGIIYVSTPDLGWEPIVESWLNNRERTGSNARKEEVDILRPSFDAWLKRPPPGGGAAVNFFDWKLRNLKSVMDANDAIQIVNVLLLLSATLQIHETGSGGSEALPAIACLRLLAYSVAWGTGGLLEPDGRRKFHSKLCEIMTEAGHRDVIPPCEDGETIFEYVPDWLDRNRPWKVWAPAEWKVPKTLLFSALLIPTVDSCRAEYMIDVVAKMRQEKSIPSYRSVLMVGAAGTAKTSTAMMFLQKFSMESMLSKRVNFSSATTPLGLQRAIEGEVERKTGKTFCPPGGKRLTVFLDDASMPLVNKWGDQVTNELTRQLMEFGGVYFLDRDKRGEFKRIENMQYVAATCHPGGGRNDVPSRLKSKFLVFNMVLPSNISADNIYGSILRARFNTKLGVDAGIVNLTRKLTAATISLWTKVQKSLLPTPARFHYSFNMRELSRIFQGIMETPLNVITNEERLVSLWRHECTRVFADKLARMQDKNFLDKCIHEFAAEHFGDGLASRTAPTQWWCDFQRDKEVQRSGDEEDDEPVAPKIYEPVESFERVCKKAYEYLAMFNEKNQAKAMNLVLFEDAMMHLMRINRTIQQRRGSAMLVGVGGSGKQSLTRLAAFTSGHYCFQITITKTYNDTSFLEDLRELYTRAGQKGEDVTFIFTDQDVKNENFLECMNSILATGEVVGLMQKDEKDAACGEVRNDYVRDNPGAEENLVNLYSYFLDRLRDHLHIVLSFSPLHSKFAVRAQMFPAVFSAVNIDWFLPWPEAALVAVSANHLQDFDIDTTEENRKRLYEVMGSFQRTVRDMCQLYITRMRKHVYVTPRVFLSFIDYYKKLYALKYEEVNVQEKSVNIGLHKLAEAALYVEKMKVEIVDQEKVLKLEDEKTNKLLIKVQSEKIKAEKKADEVGQIKRDCEANAAMIETEKEEANRELNKALPFLHEANAACNSIKDKDIVEMKQSKNPVDIALAFVRGCVNASFMSDSYEEHARGAQLTGRAADLIAIIPAENERDYINDETCELLEPYLRDCPSPAIGRNVYVWHSWLLDQSMARKANVAAEGLCKFVGAMVMYHVASKIVGPKLKYLKVQEAKLDRALHEPWFCCCLLFVVVGIWCFLYYLIVGGVVVILFGFASGVFYSIVVGCVVICVVFYCIVVGGVVICCCVFSFYCCFICYFCCGLFNLFFINTTNNNNNNNNNNTLK</sequence>
<feature type="transmembrane region" description="Helical" evidence="30">
    <location>
        <begin position="3150"/>
        <end position="3170"/>
    </location>
</feature>
<evidence type="ECO:0000259" key="32">
    <source>
        <dbReference type="Pfam" id="PF12774"/>
    </source>
</evidence>
<dbReference type="GO" id="GO:0030286">
    <property type="term" value="C:dynein complex"/>
    <property type="evidence" value="ECO:0007669"/>
    <property type="project" value="UniProtKB-KW"/>
</dbReference>
<keyword evidence="22" id="KW-0233">DNA recombination</keyword>
<dbReference type="Gene3D" id="1.20.20.10">
    <property type="entry name" value="F1F0 ATP synthase subunit C"/>
    <property type="match status" value="1"/>
</dbReference>
<dbReference type="HAMAP" id="MF_01396">
    <property type="entry name" value="ATP_synth_c_bact"/>
    <property type="match status" value="1"/>
</dbReference>
<dbReference type="InterPro" id="IPR038662">
    <property type="entry name" value="ATP_synth_F0_csu_sf"/>
</dbReference>
<evidence type="ECO:0000256" key="11">
    <source>
        <dbReference type="ARBA" id="ARBA00022737"/>
    </source>
</evidence>
<dbReference type="Pfam" id="PF00137">
    <property type="entry name" value="ATP-synt_C"/>
    <property type="match status" value="1"/>
</dbReference>
<dbReference type="GO" id="GO:0005874">
    <property type="term" value="C:microtubule"/>
    <property type="evidence" value="ECO:0007669"/>
    <property type="project" value="UniProtKB-KW"/>
</dbReference>
<evidence type="ECO:0000256" key="25">
    <source>
        <dbReference type="ARBA" id="ARBA00023273"/>
    </source>
</evidence>
<keyword evidence="5" id="KW-0813">Transport</keyword>
<keyword evidence="8" id="KW-0138">CF(0)</keyword>
<dbReference type="SUPFAM" id="SSF56349">
    <property type="entry name" value="DNA breaking-rejoining enzymes"/>
    <property type="match status" value="1"/>
</dbReference>
<dbReference type="PANTHER" id="PTHR46961">
    <property type="entry name" value="DYNEIN HEAVY CHAIN 1, AXONEMAL-LIKE PROTEIN"/>
    <property type="match status" value="1"/>
</dbReference>
<dbReference type="InterPro" id="IPR035921">
    <property type="entry name" value="F/V-ATP_Csub_sf"/>
</dbReference>
<name>A0A813FSF0_POLGL</name>
<evidence type="ECO:0000256" key="2">
    <source>
        <dbReference type="ARBA" id="ARBA00004651"/>
    </source>
</evidence>
<evidence type="ECO:0000256" key="1">
    <source>
        <dbReference type="ARBA" id="ARBA00004430"/>
    </source>
</evidence>
<evidence type="ECO:0000256" key="24">
    <source>
        <dbReference type="ARBA" id="ARBA00023212"/>
    </source>
</evidence>
<keyword evidence="20" id="KW-0446">Lipid-binding</keyword>
<evidence type="ECO:0000256" key="19">
    <source>
        <dbReference type="ARBA" id="ARBA00023069"/>
    </source>
</evidence>
<dbReference type="InterPro" id="IPR027417">
    <property type="entry name" value="P-loop_NTPase"/>
</dbReference>
<evidence type="ECO:0000256" key="30">
    <source>
        <dbReference type="SAM" id="Phobius"/>
    </source>
</evidence>
<keyword evidence="10" id="KW-0493">Microtubule</keyword>
<dbReference type="FunFam" id="1.10.8.710:FF:000003">
    <property type="entry name" value="Dynein axonemal heavy chain 5"/>
    <property type="match status" value="1"/>
</dbReference>
<dbReference type="GO" id="GO:0045505">
    <property type="term" value="F:dynein intermediate chain binding"/>
    <property type="evidence" value="ECO:0007669"/>
    <property type="project" value="InterPro"/>
</dbReference>
<evidence type="ECO:0000256" key="8">
    <source>
        <dbReference type="ARBA" id="ARBA00022547"/>
    </source>
</evidence>
<dbReference type="CDD" id="cd18183">
    <property type="entry name" value="ATP-synt_Fo_c_ATPH"/>
    <property type="match status" value="1"/>
</dbReference>
<evidence type="ECO:0000256" key="18">
    <source>
        <dbReference type="ARBA" id="ARBA00023065"/>
    </source>
</evidence>
<feature type="transmembrane region" description="Helical" evidence="30">
    <location>
        <begin position="1507"/>
        <end position="1526"/>
    </location>
</feature>
<dbReference type="Gene3D" id="1.20.920.30">
    <property type="match status" value="1"/>
</dbReference>
<evidence type="ECO:0000256" key="28">
    <source>
        <dbReference type="ARBA" id="ARBA00032869"/>
    </source>
</evidence>
<keyword evidence="9 30" id="KW-0812">Transmembrane</keyword>
<dbReference type="InterPro" id="IPR002379">
    <property type="entry name" value="ATPase_proteolipid_c-like_dom"/>
</dbReference>
<evidence type="ECO:0000256" key="22">
    <source>
        <dbReference type="ARBA" id="ARBA00023172"/>
    </source>
</evidence>
<dbReference type="InterPro" id="IPR024317">
    <property type="entry name" value="Dynein_heavy_chain_D4_dom"/>
</dbReference>
<evidence type="ECO:0000256" key="10">
    <source>
        <dbReference type="ARBA" id="ARBA00022701"/>
    </source>
</evidence>
<feature type="domain" description="Dynein heavy chain hydrolytic ATP-binding dynein motor region" evidence="32">
    <location>
        <begin position="1776"/>
        <end position="1936"/>
    </location>
</feature>
<keyword evidence="37" id="KW-1185">Reference proteome</keyword>
<dbReference type="FunFam" id="3.40.50.300:FF:002141">
    <property type="entry name" value="Dynein heavy chain"/>
    <property type="match status" value="1"/>
</dbReference>
<evidence type="ECO:0000259" key="31">
    <source>
        <dbReference type="Pfam" id="PF00137"/>
    </source>
</evidence>
<dbReference type="Pfam" id="PF12774">
    <property type="entry name" value="AAA_6"/>
    <property type="match status" value="1"/>
</dbReference>
<dbReference type="SUPFAM" id="SSF81333">
    <property type="entry name" value="F1F0 ATP synthase subunit C"/>
    <property type="match status" value="1"/>
</dbReference>
<keyword evidence="6" id="KW-1003">Cell membrane</keyword>
<feature type="transmembrane region" description="Helical" evidence="30">
    <location>
        <begin position="1565"/>
        <end position="1592"/>
    </location>
</feature>
<keyword evidence="14" id="KW-0067">ATP-binding</keyword>
<keyword evidence="17" id="KW-0175">Coiled coil</keyword>
<keyword evidence="23" id="KW-0505">Motor protein</keyword>
<dbReference type="PRINTS" id="PR00124">
    <property type="entry name" value="ATPASEC"/>
</dbReference>
<dbReference type="Gene3D" id="3.40.50.1000">
    <property type="entry name" value="HAD superfamily/HAD-like"/>
    <property type="match status" value="1"/>
</dbReference>
<organism evidence="36 37">
    <name type="scientific">Polarella glacialis</name>
    <name type="common">Dinoflagellate</name>
    <dbReference type="NCBI Taxonomy" id="89957"/>
    <lineage>
        <taxon>Eukaryota</taxon>
        <taxon>Sar</taxon>
        <taxon>Alveolata</taxon>
        <taxon>Dinophyceae</taxon>
        <taxon>Suessiales</taxon>
        <taxon>Suessiaceae</taxon>
        <taxon>Polarella</taxon>
    </lineage>
</organism>
<dbReference type="InterPro" id="IPR023214">
    <property type="entry name" value="HAD_sf"/>
</dbReference>
<evidence type="ECO:0000256" key="21">
    <source>
        <dbReference type="ARBA" id="ARBA00023136"/>
    </source>
</evidence>
<reference evidence="36" key="1">
    <citation type="submission" date="2021-02" db="EMBL/GenBank/DDBJ databases">
        <authorList>
            <person name="Dougan E. K."/>
            <person name="Rhodes N."/>
            <person name="Thang M."/>
            <person name="Chan C."/>
        </authorList>
    </citation>
    <scope>NUCLEOTIDE SEQUENCE</scope>
</reference>
<comment type="similarity">
    <text evidence="4">Belongs to the dynein heavy chain family.</text>
</comment>
<dbReference type="Gene3D" id="1.10.472.130">
    <property type="match status" value="1"/>
</dbReference>
<evidence type="ECO:0000256" key="6">
    <source>
        <dbReference type="ARBA" id="ARBA00022475"/>
    </source>
</evidence>
<dbReference type="NCBIfam" id="TIGR01260">
    <property type="entry name" value="ATP_synt_c"/>
    <property type="match status" value="1"/>
</dbReference>
<dbReference type="Pfam" id="PF17852">
    <property type="entry name" value="Dynein_AAA_lid"/>
    <property type="match status" value="1"/>
</dbReference>
<gene>
    <name evidence="36" type="ORF">PGLA1383_LOCUS34638</name>
</gene>
<evidence type="ECO:0000256" key="7">
    <source>
        <dbReference type="ARBA" id="ARBA00022490"/>
    </source>
</evidence>
<dbReference type="FunFam" id="1.20.20.10:FF:000002">
    <property type="entry name" value="ATP synthase subunit c"/>
    <property type="match status" value="1"/>
</dbReference>
<comment type="similarity">
    <text evidence="3">Belongs to the ATPase C chain family.</text>
</comment>
<keyword evidence="24" id="KW-0206">Cytoskeleton</keyword>
<dbReference type="GO" id="GO:0008289">
    <property type="term" value="F:lipid binding"/>
    <property type="evidence" value="ECO:0007669"/>
    <property type="project" value="UniProtKB-KW"/>
</dbReference>
<evidence type="ECO:0000256" key="3">
    <source>
        <dbReference type="ARBA" id="ARBA00006704"/>
    </source>
</evidence>
<dbReference type="GO" id="GO:0051959">
    <property type="term" value="F:dynein light intermediate chain binding"/>
    <property type="evidence" value="ECO:0007669"/>
    <property type="project" value="InterPro"/>
</dbReference>
<feature type="domain" description="V-ATPase proteolipid subunit C-like" evidence="31">
    <location>
        <begin position="1572"/>
        <end position="1635"/>
    </location>
</feature>
<keyword evidence="18" id="KW-0406">Ion transport</keyword>
<feature type="transmembrane region" description="Helical" evidence="30">
    <location>
        <begin position="3208"/>
        <end position="3235"/>
    </location>
</feature>
<keyword evidence="25" id="KW-0966">Cell projection</keyword>
<dbReference type="SUPFAM" id="SSF52540">
    <property type="entry name" value="P-loop containing nucleoside triphosphate hydrolases"/>
    <property type="match status" value="3"/>
</dbReference>
<evidence type="ECO:0000256" key="29">
    <source>
        <dbReference type="SAM" id="MobiDB-lite"/>
    </source>
</evidence>
<dbReference type="InterPro" id="IPR035699">
    <property type="entry name" value="AAA_6"/>
</dbReference>
<dbReference type="GO" id="GO:0005524">
    <property type="term" value="F:ATP binding"/>
    <property type="evidence" value="ECO:0007669"/>
    <property type="project" value="UniProtKB-KW"/>
</dbReference>
<dbReference type="InterPro" id="IPR041589">
    <property type="entry name" value="DNAH3_AAA_lid_1"/>
</dbReference>
<evidence type="ECO:0000256" key="13">
    <source>
        <dbReference type="ARBA" id="ARBA00022781"/>
    </source>
</evidence>
<evidence type="ECO:0000256" key="5">
    <source>
        <dbReference type="ARBA" id="ARBA00022448"/>
    </source>
</evidence>
<feature type="transmembrane region" description="Helical" evidence="30">
    <location>
        <begin position="1538"/>
        <end position="1559"/>
    </location>
</feature>
<dbReference type="GO" id="GO:0015078">
    <property type="term" value="F:proton transmembrane transporter activity"/>
    <property type="evidence" value="ECO:0007669"/>
    <property type="project" value="InterPro"/>
</dbReference>
<evidence type="ECO:0000259" key="34">
    <source>
        <dbReference type="Pfam" id="PF17852"/>
    </source>
</evidence>
<dbReference type="GO" id="GO:0045259">
    <property type="term" value="C:proton-transporting ATP synthase complex"/>
    <property type="evidence" value="ECO:0007669"/>
    <property type="project" value="UniProtKB-KW"/>
</dbReference>
<dbReference type="Proteomes" id="UP000654075">
    <property type="component" value="Unassembled WGS sequence"/>
</dbReference>
<feature type="domain" description="Dynein heavy chain 3 AAA+ lid" evidence="35">
    <location>
        <begin position="2468"/>
        <end position="2558"/>
    </location>
</feature>
<comment type="subcellular location">
    <subcellularLocation>
        <location evidence="2">Cell membrane</location>
        <topology evidence="2">Multi-pass membrane protein</topology>
    </subcellularLocation>
    <subcellularLocation>
        <location evidence="1">Cytoplasm</location>
        <location evidence="1">Cytoskeleton</location>
        <location evidence="1">Cilium axoneme</location>
    </subcellularLocation>
</comment>
<evidence type="ECO:0000256" key="9">
    <source>
        <dbReference type="ARBA" id="ARBA00022692"/>
    </source>
</evidence>
<comment type="caution">
    <text evidence="36">The sequence shown here is derived from an EMBL/GenBank/DDBJ whole genome shotgun (WGS) entry which is preliminary data.</text>
</comment>
<evidence type="ECO:0000256" key="15">
    <source>
        <dbReference type="ARBA" id="ARBA00022989"/>
    </source>
</evidence>
<dbReference type="GO" id="GO:0015986">
    <property type="term" value="P:proton motive force-driven ATP synthesis"/>
    <property type="evidence" value="ECO:0007669"/>
    <property type="project" value="InterPro"/>
</dbReference>
<evidence type="ECO:0000256" key="4">
    <source>
        <dbReference type="ARBA" id="ARBA00008887"/>
    </source>
</evidence>
<keyword evidence="7" id="KW-0963">Cytoplasm</keyword>
<dbReference type="GO" id="GO:0005930">
    <property type="term" value="C:axoneme"/>
    <property type="evidence" value="ECO:0007669"/>
    <property type="project" value="UniProtKB-SubCell"/>
</dbReference>
<evidence type="ECO:0000256" key="17">
    <source>
        <dbReference type="ARBA" id="ARBA00023054"/>
    </source>
</evidence>
<dbReference type="EMBL" id="CAJNNV010026021">
    <property type="protein sequence ID" value="CAE8616972.1"/>
    <property type="molecule type" value="Genomic_DNA"/>
</dbReference>
<evidence type="ECO:0000256" key="23">
    <source>
        <dbReference type="ARBA" id="ARBA00023175"/>
    </source>
</evidence>
<dbReference type="InterPro" id="IPR005953">
    <property type="entry name" value="ATP_synth_csu_bac/chlpt"/>
</dbReference>
<dbReference type="Gene3D" id="1.10.8.710">
    <property type="match status" value="1"/>
</dbReference>
<evidence type="ECO:0000313" key="36">
    <source>
        <dbReference type="EMBL" id="CAE8616972.1"/>
    </source>
</evidence>
<dbReference type="GO" id="GO:0015074">
    <property type="term" value="P:DNA integration"/>
    <property type="evidence" value="ECO:0007669"/>
    <property type="project" value="InterPro"/>
</dbReference>
<keyword evidence="11" id="KW-0677">Repeat</keyword>
<keyword evidence="16" id="KW-0243">Dynein</keyword>